<name>A0A1Y3U769_9ACTN</name>
<dbReference type="Proteomes" id="UP000196560">
    <property type="component" value="Unassembled WGS sequence"/>
</dbReference>
<evidence type="ECO:0000313" key="3">
    <source>
        <dbReference type="Proteomes" id="UP000196560"/>
    </source>
</evidence>
<dbReference type="Gene3D" id="3.30.70.1290">
    <property type="entry name" value="Transposase IS200-like"/>
    <property type="match status" value="1"/>
</dbReference>
<gene>
    <name evidence="2" type="ORF">B5G21_01545</name>
</gene>
<feature type="domain" description="Transposase IS200-like" evidence="1">
    <location>
        <begin position="9"/>
        <end position="123"/>
    </location>
</feature>
<accession>A0A1Y3U769</accession>
<organism evidence="2 3">
    <name type="scientific">Enorma massiliensis</name>
    <dbReference type="NCBI Taxonomy" id="1472761"/>
    <lineage>
        <taxon>Bacteria</taxon>
        <taxon>Bacillati</taxon>
        <taxon>Actinomycetota</taxon>
        <taxon>Coriobacteriia</taxon>
        <taxon>Coriobacteriales</taxon>
        <taxon>Coriobacteriaceae</taxon>
        <taxon>Enorma</taxon>
    </lineage>
</organism>
<proteinExistence type="predicted"/>
<dbReference type="eggNOG" id="COG1943">
    <property type="taxonomic scope" value="Bacteria"/>
</dbReference>
<dbReference type="GO" id="GO:0004803">
    <property type="term" value="F:transposase activity"/>
    <property type="evidence" value="ECO:0007669"/>
    <property type="project" value="InterPro"/>
</dbReference>
<dbReference type="SUPFAM" id="SSF143422">
    <property type="entry name" value="Transposase IS200-like"/>
    <property type="match status" value="1"/>
</dbReference>
<sequence length="254" mass="28681">MANAPRRRSETGVYHVVVRGNGRQVLFYDDADRQAFLAMLARRTSDAGMSIWAWCLMSNHVHMLLEDQRNELSHAMQLLLTGYARYFNDKTGHVGHVFQQRFFSEPIESERYFMAAVRYVHINPEKDGIEAASTYRWSSYAEYTGGALATKEPLCTTKPVLDVLDGPQGFVELCESAELHEAGFEGSLHLSDAEAIRLADEIARARGFAHLMEVRKLPRAERDAVIRQLRGNGMTINQVERVTGVGRSIVARIH</sequence>
<keyword evidence="3" id="KW-1185">Reference proteome</keyword>
<dbReference type="InterPro" id="IPR002686">
    <property type="entry name" value="Transposase_17"/>
</dbReference>
<evidence type="ECO:0000313" key="2">
    <source>
        <dbReference type="EMBL" id="OUN44641.1"/>
    </source>
</evidence>
<dbReference type="GO" id="GO:0006313">
    <property type="term" value="P:DNA transposition"/>
    <property type="evidence" value="ECO:0007669"/>
    <property type="project" value="InterPro"/>
</dbReference>
<dbReference type="RefSeq" id="WP_087185735.1">
    <property type="nucleotide sequence ID" value="NZ_CALUIC010000003.1"/>
</dbReference>
<dbReference type="EMBL" id="NFHO01000001">
    <property type="protein sequence ID" value="OUN44641.1"/>
    <property type="molecule type" value="Genomic_DNA"/>
</dbReference>
<protein>
    <recommendedName>
        <fullName evidence="1">Transposase IS200-like domain-containing protein</fullName>
    </recommendedName>
</protein>
<dbReference type="AlphaFoldDB" id="A0A1Y3U769"/>
<dbReference type="Pfam" id="PF01797">
    <property type="entry name" value="Y1_Tnp"/>
    <property type="match status" value="1"/>
</dbReference>
<dbReference type="SMART" id="SM01321">
    <property type="entry name" value="Y1_Tnp"/>
    <property type="match status" value="1"/>
</dbReference>
<dbReference type="PANTHER" id="PTHR34322">
    <property type="entry name" value="TRANSPOSASE, Y1_TNP DOMAIN-CONTAINING"/>
    <property type="match status" value="1"/>
</dbReference>
<evidence type="ECO:0000259" key="1">
    <source>
        <dbReference type="SMART" id="SM01321"/>
    </source>
</evidence>
<comment type="caution">
    <text evidence="2">The sequence shown here is derived from an EMBL/GenBank/DDBJ whole genome shotgun (WGS) entry which is preliminary data.</text>
</comment>
<dbReference type="PANTHER" id="PTHR34322:SF2">
    <property type="entry name" value="TRANSPOSASE IS200-LIKE DOMAIN-CONTAINING PROTEIN"/>
    <property type="match status" value="1"/>
</dbReference>
<dbReference type="GO" id="GO:0003677">
    <property type="term" value="F:DNA binding"/>
    <property type="evidence" value="ECO:0007669"/>
    <property type="project" value="InterPro"/>
</dbReference>
<reference evidence="3" key="1">
    <citation type="submission" date="2017-04" db="EMBL/GenBank/DDBJ databases">
        <title>Function of individual gut microbiota members based on whole genome sequencing of pure cultures obtained from chicken caecum.</title>
        <authorList>
            <person name="Medvecky M."/>
            <person name="Cejkova D."/>
            <person name="Polansky O."/>
            <person name="Karasova D."/>
            <person name="Kubasova T."/>
            <person name="Cizek A."/>
            <person name="Rychlik I."/>
        </authorList>
    </citation>
    <scope>NUCLEOTIDE SEQUENCE [LARGE SCALE GENOMIC DNA]</scope>
    <source>
        <strain evidence="3">An70</strain>
    </source>
</reference>
<dbReference type="InterPro" id="IPR036515">
    <property type="entry name" value="Transposase_17_sf"/>
</dbReference>